<reference evidence="1" key="2">
    <citation type="submission" date="2011-02" db="EMBL/GenBank/DDBJ databases">
        <authorList>
            <person name="MacLean D."/>
        </authorList>
    </citation>
    <scope>NUCLEOTIDE SEQUENCE</scope>
</reference>
<sequence>MERVAAETMSELWLSIISEEDESKSSKAVLASNGAATSSTRNHRQSGHMLFLVGHRTNGPSDSQNAKHSEQECTSKICFGERKDADDERTDWNLHEFIRLQSEEDIPINAEYRMPAYVLNCPMGTGVATGRSCVTNGHRLEAEACHPPYLLCLWLNLLKIGGVGVSARP</sequence>
<gene>
    <name evidence="1" type="primary">AlNc14C27G2621</name>
    <name evidence="1" type="ORF">ALNC14_030260</name>
</gene>
<dbReference type="HOGENOM" id="CLU_1597465_0_0_1"/>
<organism evidence="1">
    <name type="scientific">Albugo laibachii Nc14</name>
    <dbReference type="NCBI Taxonomy" id="890382"/>
    <lineage>
        <taxon>Eukaryota</taxon>
        <taxon>Sar</taxon>
        <taxon>Stramenopiles</taxon>
        <taxon>Oomycota</taxon>
        <taxon>Peronosporomycetes</taxon>
        <taxon>Albuginales</taxon>
        <taxon>Albuginaceae</taxon>
        <taxon>Albugo</taxon>
    </lineage>
</organism>
<accession>F0W6Y8</accession>
<protein>
    <submittedName>
        <fullName evidence="1">AlNc14C27G2621 protein</fullName>
    </submittedName>
</protein>
<proteinExistence type="predicted"/>
<dbReference type="EMBL" id="FR824072">
    <property type="protein sequence ID" value="CCA16883.1"/>
    <property type="molecule type" value="Genomic_DNA"/>
</dbReference>
<name>F0W6Y8_9STRA</name>
<dbReference type="AlphaFoldDB" id="F0W6Y8"/>
<evidence type="ECO:0000313" key="1">
    <source>
        <dbReference type="EMBL" id="CCA16883.1"/>
    </source>
</evidence>
<reference evidence="1" key="1">
    <citation type="journal article" date="2011" name="PLoS Biol.">
        <title>Gene gain and loss during evolution of obligate parasitism in the white rust pathogen of Arabidopsis thaliana.</title>
        <authorList>
            <person name="Kemen E."/>
            <person name="Gardiner A."/>
            <person name="Schultz-Larsen T."/>
            <person name="Kemen A.C."/>
            <person name="Balmuth A.L."/>
            <person name="Robert-Seilaniantz A."/>
            <person name="Bailey K."/>
            <person name="Holub E."/>
            <person name="Studholme D.J."/>
            <person name="Maclean D."/>
            <person name="Jones J.D."/>
        </authorList>
    </citation>
    <scope>NUCLEOTIDE SEQUENCE</scope>
</reference>